<dbReference type="Proteomes" id="UP000191905">
    <property type="component" value="Unassembled WGS sequence"/>
</dbReference>
<evidence type="ECO:0000313" key="3">
    <source>
        <dbReference type="Proteomes" id="UP000191905"/>
    </source>
</evidence>
<accession>A0A1V8RTD7</accession>
<dbReference type="Pfam" id="PF10546">
    <property type="entry name" value="P63C"/>
    <property type="match status" value="1"/>
</dbReference>
<gene>
    <name evidence="2" type="ORF">BFN67_13820</name>
</gene>
<dbReference type="STRING" id="1873176.BFN67_13820"/>
<dbReference type="AlphaFoldDB" id="A0A1V8RTD7"/>
<sequence length="304" mass="34188">MTKDQLPVAVYSGTLPIGDIEIDCAVLEDGTRVLSERAVHRAFGSKRGGSHWRRVKANPNGANLPSFLSATNLSAFIDNDLAVALRIPLSYVSVSGGAPANGMRAELLPEICGVYLAARRAGKLHPSQDHLAEQAEVLMQAFAKVGIVALVDEATGYQRDRAHDALRLLLSKYIAEGLQKWLKTFPDTFFAELDRLYDNAKTHSRNRPQYYGKFINRYVYNPLENGYVKAELDRLNIDDGGKRKARFHQWLSDEGRNMLIHQIGRVQGLMEMCTDIEYFKKTAQRQRSVSIAPYLFDDMNKIIE</sequence>
<dbReference type="OrthoDB" id="4762429at2"/>
<keyword evidence="3" id="KW-1185">Reference proteome</keyword>
<dbReference type="InterPro" id="IPR018874">
    <property type="entry name" value="Phage_Mx8_p63_C"/>
</dbReference>
<comment type="caution">
    <text evidence="2">The sequence shown here is derived from an EMBL/GenBank/DDBJ whole genome shotgun (WGS) entry which is preliminary data.</text>
</comment>
<organism evidence="2 3">
    <name type="scientific">Manganibacter manganicus</name>
    <dbReference type="NCBI Taxonomy" id="1873176"/>
    <lineage>
        <taxon>Bacteria</taxon>
        <taxon>Pseudomonadati</taxon>
        <taxon>Pseudomonadota</taxon>
        <taxon>Alphaproteobacteria</taxon>
        <taxon>Hyphomicrobiales</taxon>
        <taxon>Phyllobacteriaceae</taxon>
        <taxon>Manganibacter</taxon>
    </lineage>
</organism>
<feature type="domain" description="Bacteriophage Mx8 p63 C-terminal" evidence="1">
    <location>
        <begin position="169"/>
        <end position="257"/>
    </location>
</feature>
<name>A0A1V8RTD7_9HYPH</name>
<reference evidence="2 3" key="1">
    <citation type="journal article" date="2016" name="Int. J. Syst. Evol. Microbiol.">
        <title>Pseudaminobacter manganicus sp. nov., isolated from sludge of a manganese mine.</title>
        <authorList>
            <person name="Li J."/>
            <person name="Huang J."/>
            <person name="Liao S."/>
            <person name="Wang G."/>
        </authorList>
    </citation>
    <scope>NUCLEOTIDE SEQUENCE [LARGE SCALE GENOMIC DNA]</scope>
    <source>
        <strain evidence="2 3">JH-7</strain>
    </source>
</reference>
<dbReference type="EMBL" id="MDET01000007">
    <property type="protein sequence ID" value="OQM76460.1"/>
    <property type="molecule type" value="Genomic_DNA"/>
</dbReference>
<protein>
    <recommendedName>
        <fullName evidence="1">Bacteriophage Mx8 p63 C-terminal domain-containing protein</fullName>
    </recommendedName>
</protein>
<evidence type="ECO:0000313" key="2">
    <source>
        <dbReference type="EMBL" id="OQM76460.1"/>
    </source>
</evidence>
<dbReference type="RefSeq" id="WP_080918724.1">
    <property type="nucleotide sequence ID" value="NZ_MDET01000007.1"/>
</dbReference>
<evidence type="ECO:0000259" key="1">
    <source>
        <dbReference type="Pfam" id="PF10546"/>
    </source>
</evidence>
<proteinExistence type="predicted"/>